<evidence type="ECO:0000313" key="2">
    <source>
        <dbReference type="EMBL" id="KZX11749.1"/>
    </source>
</evidence>
<sequence length="251" mass="28686">MIDSHIHCDSRSFEDYRKMAVSGVSTAITCAYYPYKFTNSTTLLDHFRRIREFEKERALKNGLKLEVALGIHPSNIIDNYVPVFDELKKLIHNKEIIAIGEIGIDSGGAEEEKFFKNQLLLADEEKFKAIVHTPRKNKLETLKRIKEIVLENINPKLVVIDHINLNVIAEVVDENFQLGITVQPEKMDVSEAIAIFKNYGCDKKMLNSDVSYMRSDILSVPKTANEMKIQGFKEKDIEKVSSSNAKEFFSI</sequence>
<dbReference type="STRING" id="49547.MBCUR_13380"/>
<keyword evidence="3" id="KW-1185">Reference proteome</keyword>
<dbReference type="PIRSF" id="PIRSF005295">
    <property type="entry name" value="UCP005295_TatD"/>
    <property type="match status" value="1"/>
</dbReference>
<dbReference type="InterPro" id="IPR032466">
    <property type="entry name" value="Metal_Hydrolase"/>
</dbReference>
<dbReference type="SUPFAM" id="SSF51556">
    <property type="entry name" value="Metallo-dependent hydrolases"/>
    <property type="match status" value="1"/>
</dbReference>
<keyword evidence="1" id="KW-0479">Metal-binding</keyword>
<evidence type="ECO:0000313" key="3">
    <source>
        <dbReference type="Proteomes" id="UP000077245"/>
    </source>
</evidence>
<organism evidence="2 3">
    <name type="scientific">Methanobrevibacter curvatus</name>
    <dbReference type="NCBI Taxonomy" id="49547"/>
    <lineage>
        <taxon>Archaea</taxon>
        <taxon>Methanobacteriati</taxon>
        <taxon>Methanobacteriota</taxon>
        <taxon>Methanomada group</taxon>
        <taxon>Methanobacteria</taxon>
        <taxon>Methanobacteriales</taxon>
        <taxon>Methanobacteriaceae</taxon>
        <taxon>Methanobrevibacter</taxon>
    </lineage>
</organism>
<reference evidence="2 3" key="1">
    <citation type="submission" date="2016-04" db="EMBL/GenBank/DDBJ databases">
        <title>Genome sequence of Methanobrevibacter curvatus DSM 11111.</title>
        <authorList>
            <person name="Poehlein A."/>
            <person name="Seedorf H."/>
            <person name="Daniel R."/>
        </authorList>
    </citation>
    <scope>NUCLEOTIDE SEQUENCE [LARGE SCALE GENOMIC DNA]</scope>
    <source>
        <strain evidence="2 3">DSM 11111</strain>
    </source>
</reference>
<proteinExistence type="inferred from homology"/>
<dbReference type="GO" id="GO:0016788">
    <property type="term" value="F:hydrolase activity, acting on ester bonds"/>
    <property type="evidence" value="ECO:0007669"/>
    <property type="project" value="UniProtKB-UniRule"/>
</dbReference>
<comment type="similarity">
    <text evidence="1">Belongs to the metallo-dependent hydrolases superfamily.</text>
</comment>
<evidence type="ECO:0000256" key="1">
    <source>
        <dbReference type="PIRNR" id="PIRNR005295"/>
    </source>
</evidence>
<gene>
    <name evidence="2" type="ORF">MBCUR_13380</name>
</gene>
<dbReference type="PATRIC" id="fig|49547.3.peg.1430"/>
<accession>A0A166A9J5</accession>
<dbReference type="Gene3D" id="3.20.20.140">
    <property type="entry name" value="Metal-dependent hydrolases"/>
    <property type="match status" value="1"/>
</dbReference>
<comment type="caution">
    <text evidence="2">The sequence shown here is derived from an EMBL/GenBank/DDBJ whole genome shotgun (WGS) entry which is preliminary data.</text>
</comment>
<dbReference type="PANTHER" id="PTHR42658:SF1">
    <property type="entry name" value="HYDROLASE TATD"/>
    <property type="match status" value="1"/>
</dbReference>
<protein>
    <submittedName>
        <fullName evidence="2">Putative DNAse</fullName>
    </submittedName>
</protein>
<dbReference type="PANTHER" id="PTHR42658">
    <property type="entry name" value="HYDROLASE TATD"/>
    <property type="match status" value="1"/>
</dbReference>
<dbReference type="InterPro" id="IPR012022">
    <property type="entry name" value="UCP005295"/>
</dbReference>
<keyword evidence="1" id="KW-0378">Hydrolase</keyword>
<dbReference type="Proteomes" id="UP000077245">
    <property type="component" value="Unassembled WGS sequence"/>
</dbReference>
<dbReference type="AlphaFoldDB" id="A0A166A9J5"/>
<dbReference type="EMBL" id="LWMV01000181">
    <property type="protein sequence ID" value="KZX11749.1"/>
    <property type="molecule type" value="Genomic_DNA"/>
</dbReference>
<name>A0A166A9J5_9EURY</name>
<dbReference type="Pfam" id="PF01026">
    <property type="entry name" value="TatD_DNase"/>
    <property type="match status" value="1"/>
</dbReference>
<dbReference type="OrthoDB" id="359310at2157"/>
<dbReference type="GO" id="GO:0046872">
    <property type="term" value="F:metal ion binding"/>
    <property type="evidence" value="ECO:0007669"/>
    <property type="project" value="UniProtKB-KW"/>
</dbReference>
<dbReference type="RefSeq" id="WP_067091826.1">
    <property type="nucleotide sequence ID" value="NZ_LWMV01000181.1"/>
</dbReference>
<dbReference type="InterPro" id="IPR001130">
    <property type="entry name" value="TatD-like"/>
</dbReference>